<dbReference type="Gene3D" id="3.90.1720.10">
    <property type="entry name" value="endopeptidase domain like (from Nostoc punctiforme)"/>
    <property type="match status" value="1"/>
</dbReference>
<organism evidence="2 3">
    <name type="scientific">Heracleum sosnowskyi</name>
    <dbReference type="NCBI Taxonomy" id="360622"/>
    <lineage>
        <taxon>Eukaryota</taxon>
        <taxon>Viridiplantae</taxon>
        <taxon>Streptophyta</taxon>
        <taxon>Embryophyta</taxon>
        <taxon>Tracheophyta</taxon>
        <taxon>Spermatophyta</taxon>
        <taxon>Magnoliopsida</taxon>
        <taxon>eudicotyledons</taxon>
        <taxon>Gunneridae</taxon>
        <taxon>Pentapetalae</taxon>
        <taxon>asterids</taxon>
        <taxon>campanulids</taxon>
        <taxon>Apiales</taxon>
        <taxon>Apiaceae</taxon>
        <taxon>Apioideae</taxon>
        <taxon>apioid superclade</taxon>
        <taxon>Tordylieae</taxon>
        <taxon>Tordyliinae</taxon>
        <taxon>Heracleum</taxon>
    </lineage>
</organism>
<name>A0AAD8HMK5_9APIA</name>
<comment type="caution">
    <text evidence="2">The sequence shown here is derived from an EMBL/GenBank/DDBJ whole genome shotgun (WGS) entry which is preliminary data.</text>
</comment>
<dbReference type="AlphaFoldDB" id="A0AAD8HMK5"/>
<reference evidence="2" key="1">
    <citation type="submission" date="2023-02" db="EMBL/GenBank/DDBJ databases">
        <title>Genome of toxic invasive species Heracleum sosnowskyi carries increased number of genes despite the absence of recent whole-genome duplications.</title>
        <authorList>
            <person name="Schelkunov M."/>
            <person name="Shtratnikova V."/>
            <person name="Makarenko M."/>
            <person name="Klepikova A."/>
            <person name="Omelchenko D."/>
            <person name="Novikova G."/>
            <person name="Obukhova E."/>
            <person name="Bogdanov V."/>
            <person name="Penin A."/>
            <person name="Logacheva M."/>
        </authorList>
    </citation>
    <scope>NUCLEOTIDE SEQUENCE</scope>
    <source>
        <strain evidence="2">Hsosn_3</strain>
        <tissue evidence="2">Leaf</tissue>
    </source>
</reference>
<dbReference type="Pfam" id="PF04970">
    <property type="entry name" value="LRAT"/>
    <property type="match status" value="1"/>
</dbReference>
<dbReference type="InterPro" id="IPR007053">
    <property type="entry name" value="LRAT_dom"/>
</dbReference>
<evidence type="ECO:0000259" key="1">
    <source>
        <dbReference type="PROSITE" id="PS51934"/>
    </source>
</evidence>
<accession>A0AAD8HMK5</accession>
<dbReference type="EMBL" id="JAUIZM010000008">
    <property type="protein sequence ID" value="KAK1369906.1"/>
    <property type="molecule type" value="Genomic_DNA"/>
</dbReference>
<dbReference type="PANTHER" id="PTHR46137">
    <property type="entry name" value="OS05G0310600 PROTEIN"/>
    <property type="match status" value="1"/>
</dbReference>
<proteinExistence type="predicted"/>
<feature type="domain" description="LRAT" evidence="1">
    <location>
        <begin position="20"/>
        <end position="167"/>
    </location>
</feature>
<evidence type="ECO:0000313" key="2">
    <source>
        <dbReference type="EMBL" id="KAK1369906.1"/>
    </source>
</evidence>
<reference evidence="2" key="2">
    <citation type="submission" date="2023-05" db="EMBL/GenBank/DDBJ databases">
        <authorList>
            <person name="Schelkunov M.I."/>
        </authorList>
    </citation>
    <scope>NUCLEOTIDE SEQUENCE</scope>
    <source>
        <strain evidence="2">Hsosn_3</strain>
        <tissue evidence="2">Leaf</tissue>
    </source>
</reference>
<dbReference type="PANTHER" id="PTHR46137:SF2">
    <property type="entry name" value="OS09G0526800 PROTEIN"/>
    <property type="match status" value="1"/>
</dbReference>
<evidence type="ECO:0000313" key="3">
    <source>
        <dbReference type="Proteomes" id="UP001237642"/>
    </source>
</evidence>
<gene>
    <name evidence="2" type="ORF">POM88_035998</name>
</gene>
<dbReference type="PROSITE" id="PS51934">
    <property type="entry name" value="LRAT"/>
    <property type="match status" value="1"/>
</dbReference>
<keyword evidence="3" id="KW-1185">Reference proteome</keyword>
<sequence length="241" mass="26187">MGILTNKVNKDDIKEGDHIYTYRAAYTYSHHGIFVEGNRVVHFTPNKEENSRTQTFQIGISGISDVTFYCPTSYLDCEINCGFRKPNSGVVLSCLSCFLQKGALYRFEYGVSKSLFFTRVRGGTCTTAASDGPHTVIHRAMYLLYNEFGDKLSKLSGGSSGQASSIFGAPVAAFVGSSLMYLMVVSPVGAVTAAAATYSTSRYSSDIGVRADVTKVAVEDVAVKLGRRDSNKVRDENRAAE</sequence>
<dbReference type="Proteomes" id="UP001237642">
    <property type="component" value="Unassembled WGS sequence"/>
</dbReference>
<protein>
    <submittedName>
        <fullName evidence="2">NC domain-containing protein-like protein</fullName>
    </submittedName>
</protein>